<evidence type="ECO:0000313" key="2">
    <source>
        <dbReference type="Proteomes" id="UP000053558"/>
    </source>
</evidence>
<feature type="non-terminal residue" evidence="1">
    <location>
        <position position="1"/>
    </location>
</feature>
<dbReference type="GeneID" id="19208276"/>
<dbReference type="OrthoDB" id="2669721at2759"/>
<dbReference type="AlphaFoldDB" id="A0A5M3MCP3"/>
<protein>
    <submittedName>
        <fullName evidence="1">Uncharacterized protein</fullName>
    </submittedName>
</protein>
<dbReference type="EMBL" id="JH711585">
    <property type="protein sequence ID" value="EIW76757.1"/>
    <property type="molecule type" value="Genomic_DNA"/>
</dbReference>
<gene>
    <name evidence="1" type="ORF">CONPUDRAFT_63110</name>
</gene>
<dbReference type="Proteomes" id="UP000053558">
    <property type="component" value="Unassembled WGS sequence"/>
</dbReference>
<proteinExistence type="predicted"/>
<sequence>QHSITAAQVQEAKNQLNMFADKFKKIYVEELPKCLHFVCPWLHAITHLARKVVCKGLSRCMSQWATKQTIGLLRCKICSHTRPYANFASAKCKDNLRRTYSYTGGVGTRCANMHI</sequence>
<comment type="caution">
    <text evidence="1">The sequence shown here is derived from an EMBL/GenBank/DDBJ whole genome shotgun (WGS) entry which is preliminary data.</text>
</comment>
<dbReference type="RefSeq" id="XP_007772858.1">
    <property type="nucleotide sequence ID" value="XM_007774668.1"/>
</dbReference>
<keyword evidence="2" id="KW-1185">Reference proteome</keyword>
<organism evidence="1 2">
    <name type="scientific">Coniophora puteana (strain RWD-64-598)</name>
    <name type="common">Brown rot fungus</name>
    <dbReference type="NCBI Taxonomy" id="741705"/>
    <lineage>
        <taxon>Eukaryota</taxon>
        <taxon>Fungi</taxon>
        <taxon>Dikarya</taxon>
        <taxon>Basidiomycota</taxon>
        <taxon>Agaricomycotina</taxon>
        <taxon>Agaricomycetes</taxon>
        <taxon>Agaricomycetidae</taxon>
        <taxon>Boletales</taxon>
        <taxon>Coniophorineae</taxon>
        <taxon>Coniophoraceae</taxon>
        <taxon>Coniophora</taxon>
    </lineage>
</organism>
<dbReference type="KEGG" id="cput:CONPUDRAFT_63110"/>
<name>A0A5M3MCP3_CONPW</name>
<reference evidence="2" key="1">
    <citation type="journal article" date="2012" name="Science">
        <title>The Paleozoic origin of enzymatic lignin decomposition reconstructed from 31 fungal genomes.</title>
        <authorList>
            <person name="Floudas D."/>
            <person name="Binder M."/>
            <person name="Riley R."/>
            <person name="Barry K."/>
            <person name="Blanchette R.A."/>
            <person name="Henrissat B."/>
            <person name="Martinez A.T."/>
            <person name="Otillar R."/>
            <person name="Spatafora J.W."/>
            <person name="Yadav J.S."/>
            <person name="Aerts A."/>
            <person name="Benoit I."/>
            <person name="Boyd A."/>
            <person name="Carlson A."/>
            <person name="Copeland A."/>
            <person name="Coutinho P.M."/>
            <person name="de Vries R.P."/>
            <person name="Ferreira P."/>
            <person name="Findley K."/>
            <person name="Foster B."/>
            <person name="Gaskell J."/>
            <person name="Glotzer D."/>
            <person name="Gorecki P."/>
            <person name="Heitman J."/>
            <person name="Hesse C."/>
            <person name="Hori C."/>
            <person name="Igarashi K."/>
            <person name="Jurgens J.A."/>
            <person name="Kallen N."/>
            <person name="Kersten P."/>
            <person name="Kohler A."/>
            <person name="Kuees U."/>
            <person name="Kumar T.K.A."/>
            <person name="Kuo A."/>
            <person name="LaButti K."/>
            <person name="Larrondo L.F."/>
            <person name="Lindquist E."/>
            <person name="Ling A."/>
            <person name="Lombard V."/>
            <person name="Lucas S."/>
            <person name="Lundell T."/>
            <person name="Martin R."/>
            <person name="McLaughlin D.J."/>
            <person name="Morgenstern I."/>
            <person name="Morin E."/>
            <person name="Murat C."/>
            <person name="Nagy L.G."/>
            <person name="Nolan M."/>
            <person name="Ohm R.A."/>
            <person name="Patyshakuliyeva A."/>
            <person name="Rokas A."/>
            <person name="Ruiz-Duenas F.J."/>
            <person name="Sabat G."/>
            <person name="Salamov A."/>
            <person name="Samejima M."/>
            <person name="Schmutz J."/>
            <person name="Slot J.C."/>
            <person name="St John F."/>
            <person name="Stenlid J."/>
            <person name="Sun H."/>
            <person name="Sun S."/>
            <person name="Syed K."/>
            <person name="Tsang A."/>
            <person name="Wiebenga A."/>
            <person name="Young D."/>
            <person name="Pisabarro A."/>
            <person name="Eastwood D.C."/>
            <person name="Martin F."/>
            <person name="Cullen D."/>
            <person name="Grigoriev I.V."/>
            <person name="Hibbett D.S."/>
        </authorList>
    </citation>
    <scope>NUCLEOTIDE SEQUENCE [LARGE SCALE GENOMIC DNA]</scope>
    <source>
        <strain evidence="2">RWD-64-598 SS2</strain>
    </source>
</reference>
<evidence type="ECO:0000313" key="1">
    <source>
        <dbReference type="EMBL" id="EIW76757.1"/>
    </source>
</evidence>
<accession>A0A5M3MCP3</accession>